<keyword evidence="11" id="KW-1185">Reference proteome</keyword>
<evidence type="ECO:0000256" key="6">
    <source>
        <dbReference type="ARBA" id="ARBA00023237"/>
    </source>
</evidence>
<comment type="subcellular location">
    <subcellularLocation>
        <location evidence="1 7">Cell outer membrane</location>
        <topology evidence="1 7">Multi-pass membrane protein</topology>
    </subcellularLocation>
</comment>
<keyword evidence="6 7" id="KW-0998">Cell outer membrane</keyword>
<dbReference type="Gene3D" id="2.170.130.10">
    <property type="entry name" value="TonB-dependent receptor, plug domain"/>
    <property type="match status" value="1"/>
</dbReference>
<accession>A0AAJ5BFF0</accession>
<evidence type="ECO:0000256" key="7">
    <source>
        <dbReference type="PROSITE-ProRule" id="PRU01360"/>
    </source>
</evidence>
<dbReference type="RefSeq" id="WP_041889145.1">
    <property type="nucleotide sequence ID" value="NZ_CP010817.1"/>
</dbReference>
<proteinExistence type="inferred from homology"/>
<dbReference type="EMBL" id="FOFY01000021">
    <property type="protein sequence ID" value="SER60165.1"/>
    <property type="molecule type" value="Genomic_DNA"/>
</dbReference>
<dbReference type="SUPFAM" id="SSF49464">
    <property type="entry name" value="Carboxypeptidase regulatory domain-like"/>
    <property type="match status" value="1"/>
</dbReference>
<evidence type="ECO:0000313" key="10">
    <source>
        <dbReference type="EMBL" id="SER60165.1"/>
    </source>
</evidence>
<evidence type="ECO:0000313" key="11">
    <source>
        <dbReference type="Proteomes" id="UP000183496"/>
    </source>
</evidence>
<keyword evidence="8" id="KW-0732">Signal</keyword>
<keyword evidence="2 7" id="KW-0813">Transport</keyword>
<dbReference type="AlphaFoldDB" id="A0AAJ5BFF0"/>
<dbReference type="KEGG" id="mpw:MPR_0694"/>
<dbReference type="InterPro" id="IPR036942">
    <property type="entry name" value="Beta-barrel_TonB_sf"/>
</dbReference>
<reference evidence="10 11" key="1">
    <citation type="submission" date="2016-10" db="EMBL/GenBank/DDBJ databases">
        <authorList>
            <person name="Varghese N."/>
            <person name="Submissions S."/>
        </authorList>
    </citation>
    <scope>NUCLEOTIDE SEQUENCE [LARGE SCALE GENOMIC DNA]</scope>
    <source>
        <strain evidence="11">DSM 19823 / KCTC 23066 / CCTCC M 208030 / D25</strain>
    </source>
</reference>
<keyword evidence="4 7" id="KW-0812">Transmembrane</keyword>
<evidence type="ECO:0000256" key="1">
    <source>
        <dbReference type="ARBA" id="ARBA00004571"/>
    </source>
</evidence>
<feature type="domain" description="TonB-dependent receptor plug" evidence="9">
    <location>
        <begin position="129"/>
        <end position="254"/>
    </location>
</feature>
<dbReference type="InterPro" id="IPR023997">
    <property type="entry name" value="TonB-dep_OMP_SusC/RagA_CS"/>
</dbReference>
<dbReference type="Proteomes" id="UP000183496">
    <property type="component" value="Unassembled WGS sequence"/>
</dbReference>
<evidence type="ECO:0000259" key="9">
    <source>
        <dbReference type="Pfam" id="PF07715"/>
    </source>
</evidence>
<evidence type="ECO:0000256" key="2">
    <source>
        <dbReference type="ARBA" id="ARBA00022448"/>
    </source>
</evidence>
<feature type="chain" id="PRO_5042563541" evidence="8">
    <location>
        <begin position="19"/>
        <end position="1120"/>
    </location>
</feature>
<dbReference type="InterPro" id="IPR037066">
    <property type="entry name" value="Plug_dom_sf"/>
</dbReference>
<dbReference type="Gene3D" id="2.40.170.20">
    <property type="entry name" value="TonB-dependent receptor, beta-barrel domain"/>
    <property type="match status" value="1"/>
</dbReference>
<keyword evidence="3 7" id="KW-1134">Transmembrane beta strand</keyword>
<evidence type="ECO:0000256" key="8">
    <source>
        <dbReference type="SAM" id="SignalP"/>
    </source>
</evidence>
<evidence type="ECO:0000256" key="5">
    <source>
        <dbReference type="ARBA" id="ARBA00023136"/>
    </source>
</evidence>
<dbReference type="InterPro" id="IPR012910">
    <property type="entry name" value="Plug_dom"/>
</dbReference>
<dbReference type="InterPro" id="IPR023996">
    <property type="entry name" value="TonB-dep_OMP_SusC/RagA"/>
</dbReference>
<dbReference type="GO" id="GO:0009279">
    <property type="term" value="C:cell outer membrane"/>
    <property type="evidence" value="ECO:0007669"/>
    <property type="project" value="UniProtKB-SubCell"/>
</dbReference>
<gene>
    <name evidence="10" type="ORF">SAMN04488089_1215</name>
</gene>
<sequence length="1120" mass="125539">MKKLFLLFSLLTISLAFAQEKRVITGLVQDSVDKLGLPGASVIVETQTVSNATSQAGIVESTSIGTMTDFDGNFTLEVPQDTKSIRISFIGYESKLITLNTKGHYVVTLGADPDILNEVVITGYQTIEKRKLTSSVAQVSMAEINQTGVASVDQMLAGQVAGMAVVNQTGAPGAPAKIRIRGTASLSGAQDPLWVLDGMPLEGNDVPNFNDKDNIDQLQNFSIAGLNPDDIQDITILKDASATAIYGARAANGVILITTKKGKKGDMKVNFTANTFVNQRPDFKKLNLMNSDQKVDFELMLAGRSDIFNDRSNQGEVMRILNGSNELDMYRNGGFDALSSATQASINNLRKTNTDWGKEIFRPTFNKQYGLSLSGGSDVNDYYFSLGYFNEEGTTIGTGFERFNITLKDNYQVSDKLKVGISLFGTHSKKNNFVTDADAAINPINYSRNANPYLAPYNTDGSYMYDKDISGYEDRYVPFNFAEERTNTSYELVNKSFKAVFDLEYQILNDLKLTSQLGLQLDKSDTEKYLGKETYSTRKFKEATRYYDRATKTYKYFLPDGGIIENFNDDMFQYNWKTQATYNAIFNDMHEVDVMAGMEIRKSDQTIIKSKGFGYDANTLTTKPIIFPEGSTESKEKKYETYKKTVNENAYASFFATASYTYNRKYTVFGSVRADGSNLFGVDPKYRYVPLWAVSGSWDVTRESFMENLDFVSNLRLRASYGLQGNIDKTTSPFLIGEYNTSTILPGYPGQTIQVTAAPNGTLRWEKTTNTNLGFDLGLFNNRISIGFDAYNRKSTDLIGLKALPLETGFEFTNMNWAQVTNKGYEIAITTRNISTPDFSWTTTFNFARNKSKVDKIQIFDNETLPSREGLPVNSVFHIKTAGFDEKGNLLFWKEGEKVTGKEFFKLYDPMADFMPGYMVDTNLTPEEYRNLYSYAGDKDPKFTGGLINTVRVKNFDLTVSAAFNIKQTVQKTPSYNAAKVDPGRNYTTDLLDIWSPNNPNGSLPGLLANDNQGNYNTDNDNWMLAKWFDGGDSGNSYKYLDIWTKEISYVRISSIRLGYSLPKDLLRKLNVDNIRFTVEGRNLFVFGTNYDGYFDPETYGNIYTQPIQKSFTLGLNVTF</sequence>
<dbReference type="Pfam" id="PF13715">
    <property type="entry name" value="CarbopepD_reg_2"/>
    <property type="match status" value="1"/>
</dbReference>
<comment type="caution">
    <text evidence="10">The sequence shown here is derived from an EMBL/GenBank/DDBJ whole genome shotgun (WGS) entry which is preliminary data.</text>
</comment>
<dbReference type="PROSITE" id="PS52016">
    <property type="entry name" value="TONB_DEPENDENT_REC_3"/>
    <property type="match status" value="1"/>
</dbReference>
<dbReference type="Gene3D" id="2.60.40.1120">
    <property type="entry name" value="Carboxypeptidase-like, regulatory domain"/>
    <property type="match status" value="1"/>
</dbReference>
<evidence type="ECO:0000256" key="4">
    <source>
        <dbReference type="ARBA" id="ARBA00022692"/>
    </source>
</evidence>
<name>A0AAJ5BFF0_MYRPR</name>
<keyword evidence="5 7" id="KW-0472">Membrane</keyword>
<dbReference type="SUPFAM" id="SSF56935">
    <property type="entry name" value="Porins"/>
    <property type="match status" value="1"/>
</dbReference>
<dbReference type="NCBIfam" id="TIGR04057">
    <property type="entry name" value="SusC_RagA_signa"/>
    <property type="match status" value="1"/>
</dbReference>
<organism evidence="10 11">
    <name type="scientific">Myroides profundi</name>
    <dbReference type="NCBI Taxonomy" id="480520"/>
    <lineage>
        <taxon>Bacteria</taxon>
        <taxon>Pseudomonadati</taxon>
        <taxon>Bacteroidota</taxon>
        <taxon>Flavobacteriia</taxon>
        <taxon>Flavobacteriales</taxon>
        <taxon>Flavobacteriaceae</taxon>
        <taxon>Myroides</taxon>
    </lineage>
</organism>
<protein>
    <submittedName>
        <fullName evidence="10">TonB-linked outer membrane protein, SusC/RagA family</fullName>
    </submittedName>
</protein>
<dbReference type="NCBIfam" id="TIGR04056">
    <property type="entry name" value="OMP_RagA_SusC"/>
    <property type="match status" value="1"/>
</dbReference>
<comment type="similarity">
    <text evidence="7">Belongs to the TonB-dependent receptor family.</text>
</comment>
<dbReference type="InterPro" id="IPR008969">
    <property type="entry name" value="CarboxyPept-like_regulatory"/>
</dbReference>
<dbReference type="Pfam" id="PF07715">
    <property type="entry name" value="Plug"/>
    <property type="match status" value="1"/>
</dbReference>
<evidence type="ECO:0000256" key="3">
    <source>
        <dbReference type="ARBA" id="ARBA00022452"/>
    </source>
</evidence>
<dbReference type="InterPro" id="IPR039426">
    <property type="entry name" value="TonB-dep_rcpt-like"/>
</dbReference>
<feature type="signal peptide" evidence="8">
    <location>
        <begin position="1"/>
        <end position="18"/>
    </location>
</feature>